<dbReference type="KEGG" id="vg:77927760"/>
<feature type="transmembrane region" description="Helical" evidence="1">
    <location>
        <begin position="52"/>
        <end position="77"/>
    </location>
</feature>
<keyword evidence="1" id="KW-1133">Transmembrane helix</keyword>
<keyword evidence="1" id="KW-0472">Membrane</keyword>
<evidence type="ECO:0000313" key="3">
    <source>
        <dbReference type="Proteomes" id="UP000683399"/>
    </source>
</evidence>
<name>A0A8F2E6R7_9CAUD</name>
<organism evidence="2 3">
    <name type="scientific">Streptomyces phage TunaTartare</name>
    <dbReference type="NCBI Taxonomy" id="2848887"/>
    <lineage>
        <taxon>Viruses</taxon>
        <taxon>Duplodnaviria</taxon>
        <taxon>Heunggongvirae</taxon>
        <taxon>Uroviricota</taxon>
        <taxon>Caudoviricetes</taxon>
        <taxon>Stanwilliamsviridae</taxon>
        <taxon>Loccivirinae</taxon>
        <taxon>Faustvirus</taxon>
        <taxon>Faustvirus tunatartare</taxon>
    </lineage>
</organism>
<dbReference type="RefSeq" id="YP_010652012.1">
    <property type="nucleotide sequence ID" value="NC_070784.1"/>
</dbReference>
<proteinExistence type="predicted"/>
<feature type="transmembrane region" description="Helical" evidence="1">
    <location>
        <begin position="12"/>
        <end position="32"/>
    </location>
</feature>
<dbReference type="EMBL" id="MW822145">
    <property type="protein sequence ID" value="QWT30055.1"/>
    <property type="molecule type" value="Genomic_DNA"/>
</dbReference>
<reference evidence="2 3" key="1">
    <citation type="submission" date="2021-03" db="EMBL/GenBank/DDBJ databases">
        <authorList>
            <person name="Alqahtani R."/>
            <person name="Behailu E."/>
            <person name="Cappabianca D.W."/>
            <person name="Csanadi-Schwartz K.M."/>
            <person name="Dalal A.S."/>
            <person name="Fahim M.S."/>
            <person name="Franklin J.M."/>
            <person name="Gluckman M.H."/>
            <person name="Levine C.J."/>
            <person name="Martin N."/>
            <person name="Milza N."/>
            <person name="Najmabadi R."/>
            <person name="Newman A.M."/>
            <person name="Pajunar M."/>
            <person name="Qalawee I."/>
            <person name="Rizvi A."/>
            <person name="Samuel A."/>
            <person name="Smith A."/>
            <person name="Swann F.E."/>
            <person name="Sweeney P."/>
            <person name="Torres N.R."/>
            <person name="Ventrone L."/>
            <person name="Ventura L."/>
            <person name="Wroe M."/>
            <person name="Acquaye N.A."/>
            <person name="Agnes T.J."/>
            <person name="Ahmed A."/>
            <person name="Ahmed S."/>
            <person name="Amodu B.A."/>
            <person name="Arefeayne N.F."/>
            <person name="Asamoah-Frimpong E.A."/>
            <person name="Attaran A."/>
            <person name="Barragan J.M."/>
            <person name="Baumgarten L.N."/>
            <person name="Berhane B."/>
            <person name="Beyene A."/>
            <person name="Bhattarai B."/>
            <person name="Biondokin D.V."/>
            <person name="Boone B.K."/>
            <person name="Burney S.Z."/>
            <person name="Cayanan J.T."/>
            <person name="Cesta G."/>
            <person name="Chang J."/>
            <person name="Chavez J."/>
            <person name="Chorbajian C."/>
            <person name="Christian S."/>
            <person name="Corns J.R."/>
            <person name="Corns N.R."/>
            <person name="Cowan J.T."/>
            <person name="Coyne C."/>
            <person name="Dadzie B."/>
            <person name="Datu D.V."/>
            <person name="Deng B.C."/>
            <person name="Der L."/>
            <person name="Dickerson K."/>
            <person name="Dozier E."/>
            <person name="Egbunine A.O."/>
            <person name="Farooq M."/>
            <person name="Fonge A.E."/>
            <person name="Ghomsi-Nono M.P."/>
            <person name="Giampietro H."/>
            <person name="Gunnison R.P."/>
            <person name="Han S.H."/>
            <person name="Hennigan A.J."/>
            <person name="Hong A.N."/>
            <person name="Ijomor E.C."/>
            <person name="Jalali A."/>
            <person name="Jamil T.Z."/>
            <person name="Jenkins C.R."/>
            <person name="Joseph M.A."/>
            <person name="Jowanowitch O.J."/>
            <person name="Kang D."/>
            <person name="Khan A."/>
            <person name="Khan Z.K."/>
            <person name="Kiewe T."/>
            <person name="Kjerulf A.B."/>
            <person name="Kolosey V."/>
            <person name="Kurup M."/>
            <person name="Lee V.H."/>
            <person name="Llontop-Maldonado V."/>
            <person name="Long P."/>
            <person name="Lu N."/>
            <person name="Majekodunmi A."/>
            <person name="Malik H.W."/>
            <person name="Marcellino S.C."/>
            <person name="Martinez L.A."/>
            <person name="Meher F.N."/>
            <person name="Michelin M.A."/>
            <person name="Mitchell K.G."/>
            <person name="Mullens W.J."/>
            <person name="Nwakama C."/>
            <person name="Nwosu F.T."/>
            <person name="Oboh E.C."/>
            <person name="Odujinrin O."/>
            <person name="Ogunsan O."/>
            <person name="O'Neill K."/>
            <person name="Oxlaj J.A."/>
            <person name="Patel A.K."/>
            <person name="Patel B.R."/>
            <person name="Pham Q."/>
            <person name="Porter J."/>
            <person name="Portes J."/>
            <person name="Prokopenko A."/>
            <person name="Quraishi M."/>
            <person name="Qureshi M."/>
            <person name="Rivera A."/>
            <person name="Rubalsky V."/>
            <person name="Saikali Y."/>
            <person name="Saqaf K."/>
            <person name="Saroya S.R."/>
            <person name="Seas A."/>
            <person name="Shadrick R.E."/>
            <person name="Sharda N."/>
            <person name="Sigindere M.T."/>
            <person name="Simbi V.G."/>
            <person name="Thuzar C."/>
            <person name="Tran K."/>
            <person name="Tran V.D."/>
            <person name="Trang W."/>
            <person name="Vaishnav N."/>
            <person name="Vuong K."/>
            <person name="Walker C."/>
            <person name="Wallace S.A."/>
            <person name="Warfield J.C."/>
            <person name="Wikina T."/>
            <person name="Wobbeking F.T."/>
            <person name="Worrent L.D."/>
            <person name="Yan T."/>
            <person name="Zehra A."/>
            <person name="Avazpour P."/>
            <person name="Kim F.M."/>
            <person name="Mason K."/>
            <person name="Nguyen D.A."/>
            <person name="Pettit S.M."/>
            <person name="Zhou O.J."/>
            <person name="Brissett D.L."/>
            <person name="Gualtieri C."/>
            <person name="Hufford T.M."/>
            <person name="Ko J.M."/>
            <person name="Novak J.K."/>
            <person name="Smith Z.M."/>
            <person name="Mayer-Bacon C."/>
            <person name="Erill I."/>
            <person name="Caruso S.M."/>
            <person name="Garlena R.A."/>
            <person name="Russell D.A."/>
            <person name="Pope W.H."/>
            <person name="Jacobs-Sera D."/>
            <person name="Hatfull G.F."/>
        </authorList>
    </citation>
    <scope>NUCLEOTIDE SEQUENCE [LARGE SCALE GENOMIC DNA]</scope>
</reference>
<sequence>MFDWIPFDSVLFWIWLVGFALLSIPVFFAWILNSAFLGDSTDKWYRRRMFALYTFVGFVMTWLWPVGIVGMGCISLYKKNKQRKWDKVWKHKKATVPNYWKNYHLIVDGRVTDIQVRVLDWDFYNGNARLAIWRGDSRFWCDGKEIIVYWPNKDLEPIPEKLEKV</sequence>
<keyword evidence="3" id="KW-1185">Reference proteome</keyword>
<accession>A0A8F2E6R7</accession>
<dbReference type="SUPFAM" id="SSF103473">
    <property type="entry name" value="MFS general substrate transporter"/>
    <property type="match status" value="1"/>
</dbReference>
<dbReference type="InterPro" id="IPR036259">
    <property type="entry name" value="MFS_trans_sf"/>
</dbReference>
<dbReference type="GeneID" id="77927760"/>
<gene>
    <name evidence="2" type="primary">193</name>
    <name evidence="2" type="ORF">SEA_TUNATARTARE_193</name>
</gene>
<keyword evidence="1" id="KW-0812">Transmembrane</keyword>
<protein>
    <submittedName>
        <fullName evidence="2">Membrane protein</fullName>
    </submittedName>
</protein>
<dbReference type="Proteomes" id="UP000683399">
    <property type="component" value="Segment"/>
</dbReference>
<evidence type="ECO:0000256" key="1">
    <source>
        <dbReference type="SAM" id="Phobius"/>
    </source>
</evidence>
<evidence type="ECO:0000313" key="2">
    <source>
        <dbReference type="EMBL" id="QWT30055.1"/>
    </source>
</evidence>